<keyword evidence="5" id="KW-1185">Reference proteome</keyword>
<feature type="domain" description="Alginate lyase" evidence="3">
    <location>
        <begin position="62"/>
        <end position="337"/>
    </location>
</feature>
<dbReference type="InterPro" id="IPR008397">
    <property type="entry name" value="Alginate_lyase_dom"/>
</dbReference>
<dbReference type="STRING" id="1300341.I595_3359"/>
<evidence type="ECO:0000313" key="5">
    <source>
        <dbReference type="Proteomes" id="UP000050280"/>
    </source>
</evidence>
<dbReference type="AlphaFoldDB" id="A0A0P7ARU5"/>
<dbReference type="GO" id="GO:0042597">
    <property type="term" value="C:periplasmic space"/>
    <property type="evidence" value="ECO:0007669"/>
    <property type="project" value="InterPro"/>
</dbReference>
<protein>
    <recommendedName>
        <fullName evidence="3">Alginate lyase domain-containing protein</fullName>
    </recommendedName>
</protein>
<gene>
    <name evidence="4" type="ORF">I595_3359</name>
</gene>
<evidence type="ECO:0000256" key="1">
    <source>
        <dbReference type="ARBA" id="ARBA00022729"/>
    </source>
</evidence>
<evidence type="ECO:0000259" key="3">
    <source>
        <dbReference type="Pfam" id="PF05426"/>
    </source>
</evidence>
<name>A0A0P7ARU5_9FLAO</name>
<accession>A0A0P7ARU5</accession>
<proteinExistence type="predicted"/>
<dbReference type="InterPro" id="IPR008929">
    <property type="entry name" value="Chondroitin_lyas"/>
</dbReference>
<evidence type="ECO:0000256" key="2">
    <source>
        <dbReference type="ARBA" id="ARBA00023239"/>
    </source>
</evidence>
<dbReference type="Proteomes" id="UP000050280">
    <property type="component" value="Unassembled WGS sequence"/>
</dbReference>
<reference evidence="4 5" key="1">
    <citation type="submission" date="2015-09" db="EMBL/GenBank/DDBJ databases">
        <title>Genome sequence of the marine flavobacterium Croceitalea dokdonensis DOKDO 023 that contains proton- and sodium-pumping rhodopsins.</title>
        <authorList>
            <person name="Kwon S.-K."/>
            <person name="Lee H.K."/>
            <person name="Kwak M.-J."/>
            <person name="Kim J.F."/>
        </authorList>
    </citation>
    <scope>NUCLEOTIDE SEQUENCE [LARGE SCALE GENOMIC DNA]</scope>
    <source>
        <strain evidence="4 5">DOKDO 023</strain>
    </source>
</reference>
<dbReference type="Gene3D" id="1.50.10.100">
    <property type="entry name" value="Chondroitin AC/alginate lyase"/>
    <property type="match status" value="1"/>
</dbReference>
<dbReference type="GO" id="GO:0016829">
    <property type="term" value="F:lyase activity"/>
    <property type="evidence" value="ECO:0007669"/>
    <property type="project" value="UniProtKB-KW"/>
</dbReference>
<dbReference type="PROSITE" id="PS51257">
    <property type="entry name" value="PROKAR_LIPOPROTEIN"/>
    <property type="match status" value="1"/>
</dbReference>
<dbReference type="EMBL" id="LDJX01000008">
    <property type="protein sequence ID" value="KPM30538.1"/>
    <property type="molecule type" value="Genomic_DNA"/>
</dbReference>
<dbReference type="SUPFAM" id="SSF48230">
    <property type="entry name" value="Chondroitin AC/alginate lyase"/>
    <property type="match status" value="1"/>
</dbReference>
<keyword evidence="1" id="KW-0732">Signal</keyword>
<comment type="caution">
    <text evidence="4">The sequence shown here is derived from an EMBL/GenBank/DDBJ whole genome shotgun (WGS) entry which is preliminary data.</text>
</comment>
<organism evidence="4 5">
    <name type="scientific">Croceitalea dokdonensis DOKDO 023</name>
    <dbReference type="NCBI Taxonomy" id="1300341"/>
    <lineage>
        <taxon>Bacteria</taxon>
        <taxon>Pseudomonadati</taxon>
        <taxon>Bacteroidota</taxon>
        <taxon>Flavobacteriia</taxon>
        <taxon>Flavobacteriales</taxon>
        <taxon>Flavobacteriaceae</taxon>
        <taxon>Croceitalea</taxon>
    </lineage>
</organism>
<sequence length="397" mass="45314">MRKGQTKLNRPPIKKRYLFYFGLLLIGCAPTPSPFNDPLFDQEKERVLALAEKYANAQPITVTAAISERSAGGIHDFYSEGDYWWPDPENPNGPYIRKDGVTNPDNFTAHRYAMIRLSQICGALASAYLVTGNTAYANQLVPHLKAWFIDPSTKMNPHLTYAQAIKGKVTGRGIGIIDTIQLLDVVKAILAIQNSGALTEEDIGDLRSWFADYLHWMDTHPYGISEQAKDNNHGACWFLQAAVFSEFTGNREMMTYVEGKFKEVLLPCQMDENGSFPLELKRTKPYGYSLFNLDIMSGIAQVLSKTDSTIFKYTINGRSMEKGMTFLYPYIKNKEQWPYGQDVLFWEEWPVRHPALLFSGKALKRTSYLELWQRLSADFDSPEVVRNMPIRYPLLWL</sequence>
<keyword evidence="2" id="KW-0456">Lyase</keyword>
<evidence type="ECO:0000313" key="4">
    <source>
        <dbReference type="EMBL" id="KPM30538.1"/>
    </source>
</evidence>
<dbReference type="Pfam" id="PF05426">
    <property type="entry name" value="Alginate_lyase"/>
    <property type="match status" value="1"/>
</dbReference>
<dbReference type="PATRIC" id="fig|1300341.3.peg.3505"/>